<gene>
    <name evidence="2" type="ORF">BSL78_29427</name>
</gene>
<evidence type="ECO:0000313" key="2">
    <source>
        <dbReference type="EMBL" id="PIK33758.1"/>
    </source>
</evidence>
<name>A0A2G8JDD3_STIJA</name>
<dbReference type="EMBL" id="MRZV01002420">
    <property type="protein sequence ID" value="PIK33758.1"/>
    <property type="molecule type" value="Genomic_DNA"/>
</dbReference>
<dbReference type="Proteomes" id="UP000230750">
    <property type="component" value="Unassembled WGS sequence"/>
</dbReference>
<proteinExistence type="predicted"/>
<dbReference type="InterPro" id="IPR007111">
    <property type="entry name" value="NACHT_NTPase"/>
</dbReference>
<comment type="caution">
    <text evidence="2">The sequence shown here is derived from an EMBL/GenBank/DDBJ whole genome shotgun (WGS) entry which is preliminary data.</text>
</comment>
<dbReference type="AlphaFoldDB" id="A0A2G8JDD3"/>
<dbReference type="Gene3D" id="3.40.50.300">
    <property type="entry name" value="P-loop containing nucleotide triphosphate hydrolases"/>
    <property type="match status" value="1"/>
</dbReference>
<reference evidence="2 3" key="1">
    <citation type="journal article" date="2017" name="PLoS Biol.">
        <title>The sea cucumber genome provides insights into morphological evolution and visceral regeneration.</title>
        <authorList>
            <person name="Zhang X."/>
            <person name="Sun L."/>
            <person name="Yuan J."/>
            <person name="Sun Y."/>
            <person name="Gao Y."/>
            <person name="Zhang L."/>
            <person name="Li S."/>
            <person name="Dai H."/>
            <person name="Hamel J.F."/>
            <person name="Liu C."/>
            <person name="Yu Y."/>
            <person name="Liu S."/>
            <person name="Lin W."/>
            <person name="Guo K."/>
            <person name="Jin S."/>
            <person name="Xu P."/>
            <person name="Storey K.B."/>
            <person name="Huan P."/>
            <person name="Zhang T."/>
            <person name="Zhou Y."/>
            <person name="Zhang J."/>
            <person name="Lin C."/>
            <person name="Li X."/>
            <person name="Xing L."/>
            <person name="Huo D."/>
            <person name="Sun M."/>
            <person name="Wang L."/>
            <person name="Mercier A."/>
            <person name="Li F."/>
            <person name="Yang H."/>
            <person name="Xiang J."/>
        </authorList>
    </citation>
    <scope>NUCLEOTIDE SEQUENCE [LARGE SCALE GENOMIC DNA]</scope>
    <source>
        <strain evidence="2">Shaxun</strain>
        <tissue evidence="2">Muscle</tissue>
    </source>
</reference>
<dbReference type="SUPFAM" id="SSF52540">
    <property type="entry name" value="P-loop containing nucleoside triphosphate hydrolases"/>
    <property type="match status" value="1"/>
</dbReference>
<evidence type="ECO:0000313" key="3">
    <source>
        <dbReference type="Proteomes" id="UP000230750"/>
    </source>
</evidence>
<feature type="domain" description="NACHT" evidence="1">
    <location>
        <begin position="6"/>
        <end position="172"/>
    </location>
</feature>
<dbReference type="Pfam" id="PF05729">
    <property type="entry name" value="NACHT"/>
    <property type="match status" value="1"/>
</dbReference>
<evidence type="ECO:0000259" key="1">
    <source>
        <dbReference type="Pfam" id="PF05729"/>
    </source>
</evidence>
<accession>A0A2G8JDD3</accession>
<organism evidence="2 3">
    <name type="scientific">Stichopus japonicus</name>
    <name type="common">Sea cucumber</name>
    <dbReference type="NCBI Taxonomy" id="307972"/>
    <lineage>
        <taxon>Eukaryota</taxon>
        <taxon>Metazoa</taxon>
        <taxon>Echinodermata</taxon>
        <taxon>Eleutherozoa</taxon>
        <taxon>Echinozoa</taxon>
        <taxon>Holothuroidea</taxon>
        <taxon>Aspidochirotacea</taxon>
        <taxon>Aspidochirotida</taxon>
        <taxon>Stichopodidae</taxon>
        <taxon>Apostichopus</taxon>
    </lineage>
</organism>
<dbReference type="InterPro" id="IPR027417">
    <property type="entry name" value="P-loop_NTPase"/>
</dbReference>
<sequence length="629" mass="72695">MGGFDGWSGFGKTTLILKMLSQWIQQDEKTFVLIYIHLTDSNYQMSLVDLIMKNMPDDSGIETNDVEKILSDQPVIVLIDGLSDLCSIINVHKCHEMQKEEHVTKASASGIELYTNENEYITHAQLATTVQQYHKMRMWVASRNLNFSYTDEFLRIELRGFNENQVKDLCAKMYLYHDRSRTIDNEETNKQPITEKSSLLASWKPSTDPGDYINKSKTIDDEIVTGELDKTVVIMQSCSCQKEHDRQVDENIVEKIIDSLSYSNEFLKELCNVPLFVTTRLYLNALQVTKQGNEHGDHCRMSKILETHVNSMEKHYVSKRNNKLCEKSEFLALKKTIGEAFYKGMRSIEYFQDENRIDSLQEALSIGLLKVDSNNVDSYHSKATLSTVIPDICVDAASPFFKEFFLGHYLLPEQPRNMLSCHTKSINDAFNSALMFVSGLSDDDTQQIQILNVLQKEEMWNVFIDCFHEVDLSVRRPIFNSIKKKAEITITKTEIPYHQHNIEDFLTFCRKENFPNGTFVFEGDFSVQFFTNLSLPNAERVVISKKKLEDNDILKIATYIAKKIKVTLQLHNCAMDTFSQETITKLGNIGKRQKQFTIVYSTGDSWKNIDTQTIYNFEYGTWDKRKEYQ</sequence>
<keyword evidence="3" id="KW-1185">Reference proteome</keyword>
<protein>
    <recommendedName>
        <fullName evidence="1">NACHT domain-containing protein</fullName>
    </recommendedName>
</protein>